<dbReference type="RefSeq" id="WP_344306287.1">
    <property type="nucleotide sequence ID" value="NZ_BAAANO010000004.1"/>
</dbReference>
<dbReference type="Pfam" id="PF13177">
    <property type="entry name" value="DNA_pol3_delta2"/>
    <property type="match status" value="1"/>
</dbReference>
<gene>
    <name evidence="1" type="ORF">GCM10009755_02770</name>
</gene>
<sequence>MSVWDDLVGQQAAIEQFRKAAAASETGGAAMTHAWLITGPPGSGRSNAARAFAAALIAPDHGEHDSVEARRALAGAHESMTVMSTQKSLITIDEVRDLVSQAQNAPVNAPYRVMIIEDADRMAERTSNVLLKAIEEPPPATVWILCAPSPQDVLMTIRSRCRNVNMRIPPTDDIAALLVRRDGVSEDRARWAAAAAQNHIGRAKYLATNDAAPEARRRTLDIPHHLGSLGSTVRMAARIVDEATERSEVRTKERDAREREQLLEVLGVEPGKNPPPAVRAQIRRLEEEQKRKSVRARNDEIDAILLELLSLYRDVLMHQVGIHEGFINLGEEERIRDLADASDPTSTLRRIEIIGEARERLQTNMPPLLVVEAAFVGLSNPWITA</sequence>
<reference evidence="1 2" key="1">
    <citation type="journal article" date="2019" name="Int. J. Syst. Evol. Microbiol.">
        <title>The Global Catalogue of Microorganisms (GCM) 10K type strain sequencing project: providing services to taxonomists for standard genome sequencing and annotation.</title>
        <authorList>
            <consortium name="The Broad Institute Genomics Platform"/>
            <consortium name="The Broad Institute Genome Sequencing Center for Infectious Disease"/>
            <person name="Wu L."/>
            <person name="Ma J."/>
        </authorList>
    </citation>
    <scope>NUCLEOTIDE SEQUENCE [LARGE SCALE GENOMIC DNA]</scope>
    <source>
        <strain evidence="1 2">JCM 14546</strain>
    </source>
</reference>
<keyword evidence="2" id="KW-1185">Reference proteome</keyword>
<dbReference type="PANTHER" id="PTHR11669:SF8">
    <property type="entry name" value="DNA POLYMERASE III SUBUNIT DELTA"/>
    <property type="match status" value="1"/>
</dbReference>
<dbReference type="InterPro" id="IPR050238">
    <property type="entry name" value="DNA_Rep/Repair_Clamp_Loader"/>
</dbReference>
<dbReference type="SUPFAM" id="SSF52540">
    <property type="entry name" value="P-loop containing nucleoside triphosphate hydrolases"/>
    <property type="match status" value="1"/>
</dbReference>
<dbReference type="SUPFAM" id="SSF48019">
    <property type="entry name" value="post-AAA+ oligomerization domain-like"/>
    <property type="match status" value="1"/>
</dbReference>
<comment type="caution">
    <text evidence="1">The sequence shown here is derived from an EMBL/GenBank/DDBJ whole genome shotgun (WGS) entry which is preliminary data.</text>
</comment>
<dbReference type="Proteomes" id="UP001500755">
    <property type="component" value="Unassembled WGS sequence"/>
</dbReference>
<accession>A0ABN2T4W0</accession>
<proteinExistence type="predicted"/>
<name>A0ABN2T4W0_9MICO</name>
<dbReference type="PANTHER" id="PTHR11669">
    <property type="entry name" value="REPLICATION FACTOR C / DNA POLYMERASE III GAMMA-TAU SUBUNIT"/>
    <property type="match status" value="1"/>
</dbReference>
<dbReference type="InterPro" id="IPR027417">
    <property type="entry name" value="P-loop_NTPase"/>
</dbReference>
<evidence type="ECO:0000313" key="2">
    <source>
        <dbReference type="Proteomes" id="UP001500755"/>
    </source>
</evidence>
<evidence type="ECO:0000313" key="1">
    <source>
        <dbReference type="EMBL" id="GAA1998855.1"/>
    </source>
</evidence>
<dbReference type="InterPro" id="IPR008921">
    <property type="entry name" value="DNA_pol3_clamp-load_cplx_C"/>
</dbReference>
<protein>
    <submittedName>
        <fullName evidence="1">DNA polymerase III subunit delta</fullName>
    </submittedName>
</protein>
<organism evidence="1 2">
    <name type="scientific">Brevibacterium samyangense</name>
    <dbReference type="NCBI Taxonomy" id="366888"/>
    <lineage>
        <taxon>Bacteria</taxon>
        <taxon>Bacillati</taxon>
        <taxon>Actinomycetota</taxon>
        <taxon>Actinomycetes</taxon>
        <taxon>Micrococcales</taxon>
        <taxon>Brevibacteriaceae</taxon>
        <taxon>Brevibacterium</taxon>
    </lineage>
</organism>
<dbReference type="NCBIfam" id="NF005926">
    <property type="entry name" value="PRK07940.1"/>
    <property type="match status" value="1"/>
</dbReference>
<dbReference type="EMBL" id="BAAANO010000004">
    <property type="protein sequence ID" value="GAA1998855.1"/>
    <property type="molecule type" value="Genomic_DNA"/>
</dbReference>
<dbReference type="Gene3D" id="3.40.50.300">
    <property type="entry name" value="P-loop containing nucleotide triphosphate hydrolases"/>
    <property type="match status" value="1"/>
</dbReference>